<dbReference type="GO" id="GO:1990221">
    <property type="term" value="C:L-cysteine desulfurase complex"/>
    <property type="evidence" value="ECO:0007669"/>
    <property type="project" value="TreeGrafter"/>
</dbReference>
<keyword evidence="4" id="KW-1185">Reference proteome</keyword>
<dbReference type="AlphaFoldDB" id="A0AAV8ZFT6"/>
<feature type="domain" description="Complex 1 LYR protein" evidence="2">
    <location>
        <begin position="5"/>
        <end position="62"/>
    </location>
</feature>
<dbReference type="EMBL" id="JAPWTK010000001">
    <property type="protein sequence ID" value="KAJ8963215.1"/>
    <property type="molecule type" value="Genomic_DNA"/>
</dbReference>
<name>A0AAV8ZFT6_9CUCU</name>
<protein>
    <recommendedName>
        <fullName evidence="2">Complex 1 LYR protein domain-containing protein</fullName>
    </recommendedName>
</protein>
<dbReference type="InterPro" id="IPR045297">
    <property type="entry name" value="Complex1_LYR_LYRM4"/>
</dbReference>
<evidence type="ECO:0000259" key="2">
    <source>
        <dbReference type="Pfam" id="PF05347"/>
    </source>
</evidence>
<evidence type="ECO:0000313" key="3">
    <source>
        <dbReference type="EMBL" id="KAJ8963215.1"/>
    </source>
</evidence>
<reference evidence="3" key="1">
    <citation type="journal article" date="2023" name="Insect Mol. Biol.">
        <title>Genome sequencing provides insights into the evolution of gene families encoding plant cell wall-degrading enzymes in longhorned beetles.</title>
        <authorList>
            <person name="Shin N.R."/>
            <person name="Okamura Y."/>
            <person name="Kirsch R."/>
            <person name="Pauchet Y."/>
        </authorList>
    </citation>
    <scope>NUCLEOTIDE SEQUENCE</scope>
    <source>
        <strain evidence="3">AMC_N1</strain>
    </source>
</reference>
<evidence type="ECO:0000256" key="1">
    <source>
        <dbReference type="ARBA" id="ARBA00009508"/>
    </source>
</evidence>
<organism evidence="3 4">
    <name type="scientific">Aromia moschata</name>
    <dbReference type="NCBI Taxonomy" id="1265417"/>
    <lineage>
        <taxon>Eukaryota</taxon>
        <taxon>Metazoa</taxon>
        <taxon>Ecdysozoa</taxon>
        <taxon>Arthropoda</taxon>
        <taxon>Hexapoda</taxon>
        <taxon>Insecta</taxon>
        <taxon>Pterygota</taxon>
        <taxon>Neoptera</taxon>
        <taxon>Endopterygota</taxon>
        <taxon>Coleoptera</taxon>
        <taxon>Polyphaga</taxon>
        <taxon>Cucujiformia</taxon>
        <taxon>Chrysomeloidea</taxon>
        <taxon>Cerambycidae</taxon>
        <taxon>Cerambycinae</taxon>
        <taxon>Callichromatini</taxon>
        <taxon>Aromia</taxon>
    </lineage>
</organism>
<comment type="caution">
    <text evidence="3">The sequence shown here is derived from an EMBL/GenBank/DDBJ whole genome shotgun (WGS) entry which is preliminary data.</text>
</comment>
<evidence type="ECO:0000313" key="4">
    <source>
        <dbReference type="Proteomes" id="UP001162162"/>
    </source>
</evidence>
<dbReference type="CDD" id="cd20264">
    <property type="entry name" value="Complex1_LYR_LYRM4"/>
    <property type="match status" value="1"/>
</dbReference>
<dbReference type="GO" id="GO:0005739">
    <property type="term" value="C:mitochondrion"/>
    <property type="evidence" value="ECO:0007669"/>
    <property type="project" value="TreeGrafter"/>
</dbReference>
<sequence>MSSKKQILKLYKALLRESQKFPAYNFREYSLRRVRDAFKENKNLTDEILVTDRLKEAVRNFEIIKRQVVLGQMYSTEKLVIENLLKS</sequence>
<dbReference type="PANTHER" id="PTHR13166">
    <property type="entry name" value="PROTEIN C6ORF149"/>
    <property type="match status" value="1"/>
</dbReference>
<dbReference type="Pfam" id="PF05347">
    <property type="entry name" value="Complex1_LYR"/>
    <property type="match status" value="1"/>
</dbReference>
<proteinExistence type="inferred from homology"/>
<dbReference type="InterPro" id="IPR051522">
    <property type="entry name" value="ISC_assembly_LYR"/>
</dbReference>
<accession>A0AAV8ZFT6</accession>
<dbReference type="Proteomes" id="UP001162162">
    <property type="component" value="Unassembled WGS sequence"/>
</dbReference>
<comment type="similarity">
    <text evidence="1">Belongs to the complex I LYR family.</text>
</comment>
<gene>
    <name evidence="3" type="ORF">NQ318_018681</name>
</gene>
<dbReference type="InterPro" id="IPR008011">
    <property type="entry name" value="Complex1_LYR_dom"/>
</dbReference>
<dbReference type="GO" id="GO:0016226">
    <property type="term" value="P:iron-sulfur cluster assembly"/>
    <property type="evidence" value="ECO:0007669"/>
    <property type="project" value="InterPro"/>
</dbReference>
<dbReference type="PANTHER" id="PTHR13166:SF7">
    <property type="entry name" value="LYR MOTIF-CONTAINING PROTEIN 4"/>
    <property type="match status" value="1"/>
</dbReference>